<keyword evidence="1 12" id="KW-0240">DNA-directed RNA polymerase</keyword>
<evidence type="ECO:0000256" key="3">
    <source>
        <dbReference type="ARBA" id="ARBA00022679"/>
    </source>
</evidence>
<keyword evidence="6 12" id="KW-0479">Metal-binding</keyword>
<dbReference type="HAMAP" id="MF_00974">
    <property type="entry name" value="DNA_primase_DnaG"/>
    <property type="match status" value="1"/>
</dbReference>
<comment type="similarity">
    <text evidence="12 13">Belongs to the DnaG primase family.</text>
</comment>
<dbReference type="Pfam" id="PF13155">
    <property type="entry name" value="Toprim_2"/>
    <property type="match status" value="1"/>
</dbReference>
<dbReference type="Pfam" id="PF10410">
    <property type="entry name" value="DnaB_bind"/>
    <property type="match status" value="1"/>
</dbReference>
<dbReference type="CDD" id="cd03364">
    <property type="entry name" value="TOPRIM_DnaG_primases"/>
    <property type="match status" value="1"/>
</dbReference>
<feature type="zinc finger region" description="CHC2-type" evidence="12 14">
    <location>
        <begin position="35"/>
        <end position="59"/>
    </location>
</feature>
<evidence type="ECO:0000256" key="10">
    <source>
        <dbReference type="ARBA" id="ARBA00023125"/>
    </source>
</evidence>
<proteinExistence type="inferred from homology"/>
<comment type="cofactor">
    <cofactor evidence="12 13 14">
        <name>Zn(2+)</name>
        <dbReference type="ChEBI" id="CHEBI:29105"/>
    </cofactor>
    <text evidence="12 13 14">Binds 1 zinc ion per monomer.</text>
</comment>
<dbReference type="Gene3D" id="3.40.1360.10">
    <property type="match status" value="1"/>
</dbReference>
<keyword evidence="2 12" id="KW-0639">Primosome</keyword>
<dbReference type="SMART" id="SM00400">
    <property type="entry name" value="ZnF_CHCC"/>
    <property type="match status" value="1"/>
</dbReference>
<dbReference type="SUPFAM" id="SSF57783">
    <property type="entry name" value="Zinc beta-ribbon"/>
    <property type="match status" value="1"/>
</dbReference>
<dbReference type="SMART" id="SM00493">
    <property type="entry name" value="TOPRIM"/>
    <property type="match status" value="1"/>
</dbReference>
<dbReference type="GO" id="GO:0008270">
    <property type="term" value="F:zinc ion binding"/>
    <property type="evidence" value="ECO:0007669"/>
    <property type="project" value="UniProtKB-UniRule"/>
</dbReference>
<dbReference type="GO" id="GO:0006269">
    <property type="term" value="P:DNA replication, synthesis of primer"/>
    <property type="evidence" value="ECO:0007669"/>
    <property type="project" value="UniProtKB-UniRule"/>
</dbReference>
<evidence type="ECO:0000256" key="14">
    <source>
        <dbReference type="PIRSR" id="PIRSR002811-1"/>
    </source>
</evidence>
<evidence type="ECO:0000256" key="11">
    <source>
        <dbReference type="ARBA" id="ARBA00023163"/>
    </source>
</evidence>
<evidence type="ECO:0000256" key="5">
    <source>
        <dbReference type="ARBA" id="ARBA00022705"/>
    </source>
</evidence>
<dbReference type="InterPro" id="IPR019475">
    <property type="entry name" value="DNA_primase_DnaB-bd"/>
</dbReference>
<comment type="catalytic activity">
    <reaction evidence="12">
        <text>ssDNA + n NTP = ssDNA/pppN(pN)n-1 hybrid + (n-1) diphosphate.</text>
        <dbReference type="EC" id="2.7.7.101"/>
    </reaction>
</comment>
<dbReference type="NCBIfam" id="TIGR01391">
    <property type="entry name" value="dnaG"/>
    <property type="match status" value="1"/>
</dbReference>
<dbReference type="Gene3D" id="3.90.580.10">
    <property type="entry name" value="Zinc finger, CHC2-type domain"/>
    <property type="match status" value="1"/>
</dbReference>
<name>A0A0G0PWC0_YANXG</name>
<comment type="caution">
    <text evidence="16">The sequence shown here is derived from an EMBL/GenBank/DDBJ whole genome shotgun (WGS) entry which is preliminary data.</text>
</comment>
<evidence type="ECO:0000256" key="2">
    <source>
        <dbReference type="ARBA" id="ARBA00022515"/>
    </source>
</evidence>
<evidence type="ECO:0000256" key="6">
    <source>
        <dbReference type="ARBA" id="ARBA00022723"/>
    </source>
</evidence>
<dbReference type="InterPro" id="IPR013264">
    <property type="entry name" value="DNAG_N"/>
</dbReference>
<comment type="function">
    <text evidence="12 13">RNA polymerase that catalyzes the synthesis of short RNA molecules used as primers for DNA polymerase during DNA replication.</text>
</comment>
<dbReference type="PANTHER" id="PTHR30313:SF2">
    <property type="entry name" value="DNA PRIMASE"/>
    <property type="match status" value="1"/>
</dbReference>
<dbReference type="GO" id="GO:0003677">
    <property type="term" value="F:DNA binding"/>
    <property type="evidence" value="ECO:0007669"/>
    <property type="project" value="UniProtKB-KW"/>
</dbReference>
<dbReference type="FunFam" id="3.90.580.10:FF:000001">
    <property type="entry name" value="DNA primase"/>
    <property type="match status" value="1"/>
</dbReference>
<protein>
    <recommendedName>
        <fullName evidence="12 13">DNA primase</fullName>
        <ecNumber evidence="12">2.7.7.101</ecNumber>
    </recommendedName>
</protein>
<keyword evidence="4 12" id="KW-0548">Nucleotidyltransferase</keyword>
<dbReference type="GO" id="GO:1990077">
    <property type="term" value="C:primosome complex"/>
    <property type="evidence" value="ECO:0007669"/>
    <property type="project" value="UniProtKB-KW"/>
</dbReference>
<comment type="subunit">
    <text evidence="12">Monomer. Interacts with DnaB.</text>
</comment>
<organism evidence="16 17">
    <name type="scientific">Yanofskybacteria sp. (strain GW2011_GWA1_39_13)</name>
    <dbReference type="NCBI Taxonomy" id="1619019"/>
    <lineage>
        <taxon>Bacteria</taxon>
        <taxon>Candidatus Yanofskyibacteriota</taxon>
    </lineage>
</organism>
<keyword evidence="9" id="KW-0460">Magnesium</keyword>
<dbReference type="PATRIC" id="fig|1619019.3.peg.211"/>
<evidence type="ECO:0000256" key="7">
    <source>
        <dbReference type="ARBA" id="ARBA00022771"/>
    </source>
</evidence>
<dbReference type="PROSITE" id="PS50880">
    <property type="entry name" value="TOPRIM"/>
    <property type="match status" value="1"/>
</dbReference>
<dbReference type="Pfam" id="PF08275">
    <property type="entry name" value="DNAG_N"/>
    <property type="match status" value="1"/>
</dbReference>
<comment type="domain">
    <text evidence="12">Contains an N-terminal zinc-binding domain, a central core domain that contains the primase activity, and a C-terminal DnaB-binding domain.</text>
</comment>
<dbReference type="InterPro" id="IPR037068">
    <property type="entry name" value="DNA_primase_core_N_sf"/>
</dbReference>
<dbReference type="InterPro" id="IPR030846">
    <property type="entry name" value="DnaG_bac"/>
</dbReference>
<dbReference type="GO" id="GO:0000428">
    <property type="term" value="C:DNA-directed RNA polymerase complex"/>
    <property type="evidence" value="ECO:0007669"/>
    <property type="project" value="UniProtKB-KW"/>
</dbReference>
<dbReference type="InterPro" id="IPR006295">
    <property type="entry name" value="DNA_primase_DnaG"/>
</dbReference>
<keyword evidence="11 12" id="KW-0804">Transcription</keyword>
<dbReference type="InterPro" id="IPR002694">
    <property type="entry name" value="Znf_CHC2"/>
</dbReference>
<evidence type="ECO:0000256" key="13">
    <source>
        <dbReference type="PIRNR" id="PIRNR002811"/>
    </source>
</evidence>
<dbReference type="Proteomes" id="UP000034845">
    <property type="component" value="Unassembled WGS sequence"/>
</dbReference>
<dbReference type="PANTHER" id="PTHR30313">
    <property type="entry name" value="DNA PRIMASE"/>
    <property type="match status" value="1"/>
</dbReference>
<dbReference type="GO" id="GO:0005737">
    <property type="term" value="C:cytoplasm"/>
    <property type="evidence" value="ECO:0007669"/>
    <property type="project" value="TreeGrafter"/>
</dbReference>
<dbReference type="InterPro" id="IPR034151">
    <property type="entry name" value="TOPRIM_DnaG_bac"/>
</dbReference>
<dbReference type="Pfam" id="PF01807">
    <property type="entry name" value="Zn_ribbon_DnaG"/>
    <property type="match status" value="1"/>
</dbReference>
<dbReference type="InterPro" id="IPR006171">
    <property type="entry name" value="TOPRIM_dom"/>
</dbReference>
<dbReference type="InterPro" id="IPR050219">
    <property type="entry name" value="DnaG_primase"/>
</dbReference>
<keyword evidence="3 12" id="KW-0808">Transferase</keyword>
<keyword evidence="8 12" id="KW-0862">Zinc</keyword>
<keyword evidence="5 12" id="KW-0235">DNA replication</keyword>
<evidence type="ECO:0000256" key="4">
    <source>
        <dbReference type="ARBA" id="ARBA00022695"/>
    </source>
</evidence>
<evidence type="ECO:0000313" key="16">
    <source>
        <dbReference type="EMBL" id="KKR02465.1"/>
    </source>
</evidence>
<dbReference type="EC" id="2.7.7.101" evidence="12"/>
<dbReference type="InterPro" id="IPR036977">
    <property type="entry name" value="DNA_primase_Znf_CHC2"/>
</dbReference>
<accession>A0A0G0PWC0</accession>
<keyword evidence="10 12" id="KW-0238">DNA-binding</keyword>
<evidence type="ECO:0000256" key="12">
    <source>
        <dbReference type="HAMAP-Rule" id="MF_00974"/>
    </source>
</evidence>
<evidence type="ECO:0000256" key="1">
    <source>
        <dbReference type="ARBA" id="ARBA00022478"/>
    </source>
</evidence>
<dbReference type="PIRSF" id="PIRSF002811">
    <property type="entry name" value="DnaG"/>
    <property type="match status" value="1"/>
</dbReference>
<reference evidence="16 17" key="1">
    <citation type="journal article" date="2015" name="Nature">
        <title>rRNA introns, odd ribosomes, and small enigmatic genomes across a large radiation of phyla.</title>
        <authorList>
            <person name="Brown C.T."/>
            <person name="Hug L.A."/>
            <person name="Thomas B.C."/>
            <person name="Sharon I."/>
            <person name="Castelle C.J."/>
            <person name="Singh A."/>
            <person name="Wilkins M.J."/>
            <person name="Williams K.H."/>
            <person name="Banfield J.F."/>
        </authorList>
    </citation>
    <scope>NUCLEOTIDE SEQUENCE [LARGE SCALE GENOMIC DNA]</scope>
    <source>
        <strain evidence="17">GW2011_GWA1_39_13</strain>
    </source>
</reference>
<gene>
    <name evidence="12" type="primary">dnaG</name>
    <name evidence="16" type="ORF">UT29_C0002G0027</name>
</gene>
<evidence type="ECO:0000259" key="15">
    <source>
        <dbReference type="PROSITE" id="PS50880"/>
    </source>
</evidence>
<feature type="domain" description="Toprim" evidence="15">
    <location>
        <begin position="253"/>
        <end position="334"/>
    </location>
</feature>
<dbReference type="AlphaFoldDB" id="A0A0G0PWC0"/>
<dbReference type="Gene3D" id="3.90.980.10">
    <property type="entry name" value="DNA primase, catalytic core, N-terminal domain"/>
    <property type="match status" value="1"/>
</dbReference>
<dbReference type="GO" id="GO:0003899">
    <property type="term" value="F:DNA-directed RNA polymerase activity"/>
    <property type="evidence" value="ECO:0007669"/>
    <property type="project" value="UniProtKB-UniRule"/>
</dbReference>
<evidence type="ECO:0000256" key="8">
    <source>
        <dbReference type="ARBA" id="ARBA00022833"/>
    </source>
</evidence>
<dbReference type="SUPFAM" id="SSF56731">
    <property type="entry name" value="DNA primase core"/>
    <property type="match status" value="1"/>
</dbReference>
<keyword evidence="7 12" id="KW-0863">Zinc-finger</keyword>
<evidence type="ECO:0000313" key="17">
    <source>
        <dbReference type="Proteomes" id="UP000034845"/>
    </source>
</evidence>
<dbReference type="EMBL" id="LBWF01000002">
    <property type="protein sequence ID" value="KKR02465.1"/>
    <property type="molecule type" value="Genomic_DNA"/>
</dbReference>
<sequence length="590" mass="66594">MEDNVSKIKDRLDVVDVLSGYLKVQKAGINYKARCPFHNEKTPSFVISPERQVWHCFGCSKGGDIFSFIQDIEGVDFPEALRILAAKAGVELDSFNPAVKDDKARLFEVCEAATKFFEKQFHSNTGKLALEYLKERGVLDSTIQEFRLGFAPNDWSALGTFLKNCGYSENEIIEAGLAIKRNDGSGSYDRFRSRITFPIFDLNGQVVGFTGRIFGSDDKEPAKYINTPQTRIYDKGRILYGLNKAKMEIKQADQCILVEGNMDALMSYQAGVKNVVASSGTALTPSHLTLLHRYTTNLGFCFDTDQAGAMATKRGIGLALGQNFNIKVVEISDKECKDPADVVRKNSENWSKVVSEAKPVMQFYFDKAKAGFNPDSADSKKLVISALAPFLKRLTSQVEREHWLAQLAFFLRVKEEAIEADIDSAKDDLEAYDREPVMVKTAMKEVTATTDTLSETLLSLIMKDPIFFKNDIKKISPELLDSYTAEAVVKLSAIESDNLTDLLKDFREKNQSYKLEFAYLKSQEFWKDSKEEELRIEFNNLINKLEERHLRTKLEKIGFEMRAGDDKDKRTALAVEANKILNRLGEIQKI</sequence>
<evidence type="ECO:0000256" key="9">
    <source>
        <dbReference type="ARBA" id="ARBA00022842"/>
    </source>
</evidence>